<sequence>MRTTVGIFYALLIIVQAACASPQPIPEPAAPGARTLTFGPGPECLPQCSPECWCSEGSA</sequence>
<dbReference type="EMBL" id="KN833696">
    <property type="protein sequence ID" value="KIK27417.1"/>
    <property type="molecule type" value="Genomic_DNA"/>
</dbReference>
<name>A0A0C9ZYY0_9AGAM</name>
<dbReference type="AlphaFoldDB" id="A0A0C9ZYY0"/>
<gene>
    <name evidence="2" type="ORF">PISMIDRAFT_674767</name>
</gene>
<dbReference type="Proteomes" id="UP000054018">
    <property type="component" value="Unassembled WGS sequence"/>
</dbReference>
<dbReference type="OrthoDB" id="10454416at2759"/>
<keyword evidence="1" id="KW-0732">Signal</keyword>
<evidence type="ECO:0000256" key="1">
    <source>
        <dbReference type="SAM" id="SignalP"/>
    </source>
</evidence>
<reference evidence="3" key="2">
    <citation type="submission" date="2015-01" db="EMBL/GenBank/DDBJ databases">
        <title>Evolutionary Origins and Diversification of the Mycorrhizal Mutualists.</title>
        <authorList>
            <consortium name="DOE Joint Genome Institute"/>
            <consortium name="Mycorrhizal Genomics Consortium"/>
            <person name="Kohler A."/>
            <person name="Kuo A."/>
            <person name="Nagy L.G."/>
            <person name="Floudas D."/>
            <person name="Copeland A."/>
            <person name="Barry K.W."/>
            <person name="Cichocki N."/>
            <person name="Veneault-Fourrey C."/>
            <person name="LaButti K."/>
            <person name="Lindquist E.A."/>
            <person name="Lipzen A."/>
            <person name="Lundell T."/>
            <person name="Morin E."/>
            <person name="Murat C."/>
            <person name="Riley R."/>
            <person name="Ohm R."/>
            <person name="Sun H."/>
            <person name="Tunlid A."/>
            <person name="Henrissat B."/>
            <person name="Grigoriev I.V."/>
            <person name="Hibbett D.S."/>
            <person name="Martin F."/>
        </authorList>
    </citation>
    <scope>NUCLEOTIDE SEQUENCE [LARGE SCALE GENOMIC DNA]</scope>
    <source>
        <strain evidence="3">441</strain>
    </source>
</reference>
<proteinExistence type="predicted"/>
<accession>A0A0C9ZYY0</accession>
<feature type="chain" id="PRO_5002206984" description="Secreted protein" evidence="1">
    <location>
        <begin position="21"/>
        <end position="59"/>
    </location>
</feature>
<feature type="signal peptide" evidence="1">
    <location>
        <begin position="1"/>
        <end position="20"/>
    </location>
</feature>
<dbReference type="HOGENOM" id="CLU_2961699_0_0_1"/>
<protein>
    <recommendedName>
        <fullName evidence="4">Secreted protein</fullName>
    </recommendedName>
</protein>
<evidence type="ECO:0000313" key="2">
    <source>
        <dbReference type="EMBL" id="KIK27417.1"/>
    </source>
</evidence>
<evidence type="ECO:0008006" key="4">
    <source>
        <dbReference type="Google" id="ProtNLM"/>
    </source>
</evidence>
<evidence type="ECO:0000313" key="3">
    <source>
        <dbReference type="Proteomes" id="UP000054018"/>
    </source>
</evidence>
<organism evidence="2 3">
    <name type="scientific">Pisolithus microcarpus 441</name>
    <dbReference type="NCBI Taxonomy" id="765257"/>
    <lineage>
        <taxon>Eukaryota</taxon>
        <taxon>Fungi</taxon>
        <taxon>Dikarya</taxon>
        <taxon>Basidiomycota</taxon>
        <taxon>Agaricomycotina</taxon>
        <taxon>Agaricomycetes</taxon>
        <taxon>Agaricomycetidae</taxon>
        <taxon>Boletales</taxon>
        <taxon>Sclerodermatineae</taxon>
        <taxon>Pisolithaceae</taxon>
        <taxon>Pisolithus</taxon>
    </lineage>
</organism>
<reference evidence="2 3" key="1">
    <citation type="submission" date="2014-04" db="EMBL/GenBank/DDBJ databases">
        <authorList>
            <consortium name="DOE Joint Genome Institute"/>
            <person name="Kuo A."/>
            <person name="Kohler A."/>
            <person name="Costa M.D."/>
            <person name="Nagy L.G."/>
            <person name="Floudas D."/>
            <person name="Copeland A."/>
            <person name="Barry K.W."/>
            <person name="Cichocki N."/>
            <person name="Veneault-Fourrey C."/>
            <person name="LaButti K."/>
            <person name="Lindquist E.A."/>
            <person name="Lipzen A."/>
            <person name="Lundell T."/>
            <person name="Morin E."/>
            <person name="Murat C."/>
            <person name="Sun H."/>
            <person name="Tunlid A."/>
            <person name="Henrissat B."/>
            <person name="Grigoriev I.V."/>
            <person name="Hibbett D.S."/>
            <person name="Martin F."/>
            <person name="Nordberg H.P."/>
            <person name="Cantor M.N."/>
            <person name="Hua S.X."/>
        </authorList>
    </citation>
    <scope>NUCLEOTIDE SEQUENCE [LARGE SCALE GENOMIC DNA]</scope>
    <source>
        <strain evidence="2 3">441</strain>
    </source>
</reference>
<keyword evidence="3" id="KW-1185">Reference proteome</keyword>